<dbReference type="InterPro" id="IPR036812">
    <property type="entry name" value="NAD(P)_OxRdtase_dom_sf"/>
</dbReference>
<comment type="caution">
    <text evidence="2">The sequence shown here is derived from an EMBL/GenBank/DDBJ whole genome shotgun (WGS) entry which is preliminary data.</text>
</comment>
<evidence type="ECO:0000313" key="2">
    <source>
        <dbReference type="EMBL" id="KHQ51716.1"/>
    </source>
</evidence>
<organism evidence="2 3">
    <name type="scientific">Mameliella alba</name>
    <dbReference type="NCBI Taxonomy" id="561184"/>
    <lineage>
        <taxon>Bacteria</taxon>
        <taxon>Pseudomonadati</taxon>
        <taxon>Pseudomonadota</taxon>
        <taxon>Alphaproteobacteria</taxon>
        <taxon>Rhodobacterales</taxon>
        <taxon>Roseobacteraceae</taxon>
        <taxon>Mameliella</taxon>
    </lineage>
</organism>
<evidence type="ECO:0000313" key="3">
    <source>
        <dbReference type="Proteomes" id="UP000030960"/>
    </source>
</evidence>
<reference evidence="2 3" key="1">
    <citation type="submission" date="2014-10" db="EMBL/GenBank/DDBJ databases">
        <title>Genome sequence of Ponticoccus sp. strain UMTAT08 isolated from clonal culture of toxic dinoflagellate Alexandrium tamiyavanichii.</title>
        <authorList>
            <person name="Gan H.Y."/>
            <person name="Muhd D.-D."/>
            <person name="Mohd Noor M.E."/>
            <person name="Yeong Y.S."/>
            <person name="Usup G."/>
        </authorList>
    </citation>
    <scope>NUCLEOTIDE SEQUENCE [LARGE SCALE GENOMIC DNA]</scope>
    <source>
        <strain evidence="2 3">UMTAT08</strain>
    </source>
</reference>
<accession>A0A0B3S4U5</accession>
<dbReference type="Proteomes" id="UP000030960">
    <property type="component" value="Unassembled WGS sequence"/>
</dbReference>
<dbReference type="SUPFAM" id="SSF51430">
    <property type="entry name" value="NAD(P)-linked oxidoreductase"/>
    <property type="match status" value="1"/>
</dbReference>
<dbReference type="AlphaFoldDB" id="A0A0B3S4U5"/>
<feature type="region of interest" description="Disordered" evidence="1">
    <location>
        <begin position="1"/>
        <end position="21"/>
    </location>
</feature>
<keyword evidence="3" id="KW-1185">Reference proteome</keyword>
<sequence length="88" mass="9629">MLPKWPLDRQGSHSSQSAENKLAIPVKDLETKGRSLGLPLVTAALQFAYTHPFAASVLIGTADASLLQRNLHTITAQIPDRFMDVFDV</sequence>
<gene>
    <name evidence="2" type="ORF">OA50_03879</name>
</gene>
<protein>
    <submittedName>
        <fullName evidence="2">Oxidoreductase (D-threo-aldose 1-dehydrogenase)</fullName>
    </submittedName>
</protein>
<proteinExistence type="predicted"/>
<dbReference type="EMBL" id="JSUQ01000016">
    <property type="protein sequence ID" value="KHQ51716.1"/>
    <property type="molecule type" value="Genomic_DNA"/>
</dbReference>
<name>A0A0B3S4U5_9RHOB</name>
<evidence type="ECO:0000256" key="1">
    <source>
        <dbReference type="SAM" id="MobiDB-lite"/>
    </source>
</evidence>
<feature type="compositionally biased region" description="Basic and acidic residues" evidence="1">
    <location>
        <begin position="1"/>
        <end position="11"/>
    </location>
</feature>